<feature type="transmembrane region" description="Helical" evidence="2">
    <location>
        <begin position="238"/>
        <end position="258"/>
    </location>
</feature>
<keyword evidence="2" id="KW-1133">Transmembrane helix</keyword>
<accession>A0ABU5XXM9</accession>
<feature type="domain" description="DUF7159" evidence="3">
    <location>
        <begin position="3"/>
        <end position="216"/>
    </location>
</feature>
<organism evidence="4 5">
    <name type="scientific">[Mycobacterium] nativiensis</name>
    <dbReference type="NCBI Taxonomy" id="2855503"/>
    <lineage>
        <taxon>Bacteria</taxon>
        <taxon>Bacillati</taxon>
        <taxon>Actinomycetota</taxon>
        <taxon>Actinomycetes</taxon>
        <taxon>Mycobacteriales</taxon>
        <taxon>Mycobacteriaceae</taxon>
        <taxon>Mycolicibacter</taxon>
    </lineage>
</organism>
<keyword evidence="5" id="KW-1185">Reference proteome</keyword>
<evidence type="ECO:0000256" key="2">
    <source>
        <dbReference type="SAM" id="Phobius"/>
    </source>
</evidence>
<dbReference type="EMBL" id="JAYJJU010000011">
    <property type="protein sequence ID" value="MEB3032542.1"/>
    <property type="molecule type" value="Genomic_DNA"/>
</dbReference>
<feature type="compositionally biased region" description="Low complexity" evidence="1">
    <location>
        <begin position="290"/>
        <end position="300"/>
    </location>
</feature>
<dbReference type="InterPro" id="IPR055583">
    <property type="entry name" value="DUF7159"/>
</dbReference>
<reference evidence="4 5" key="1">
    <citation type="submission" date="2023-12" db="EMBL/GenBank/DDBJ databases">
        <title>Description of new species of Mycobacterium terrae complex isolated from sewage at the Sao Paulo Zoological Park Foundation in Brazil.</title>
        <authorList>
            <person name="Romagnoli C.L."/>
            <person name="Conceicao E.C."/>
            <person name="Machado E."/>
            <person name="Barreto L.B.P.F."/>
            <person name="Sharma A."/>
            <person name="Silva N.M."/>
            <person name="Marques L.E."/>
            <person name="Juliana M.A."/>
            <person name="Lourenco M.C.S."/>
            <person name="Digiampietri L.A."/>
            <person name="Suffys P.N."/>
            <person name="Viana-Niero C."/>
        </authorList>
    </citation>
    <scope>NUCLEOTIDE SEQUENCE [LARGE SCALE GENOMIC DNA]</scope>
    <source>
        <strain evidence="4 5">MYC340</strain>
    </source>
</reference>
<proteinExistence type="predicted"/>
<gene>
    <name evidence="4" type="ORF">KV113_13350</name>
</gene>
<feature type="region of interest" description="Disordered" evidence="1">
    <location>
        <begin position="274"/>
        <end position="300"/>
    </location>
</feature>
<evidence type="ECO:0000313" key="4">
    <source>
        <dbReference type="EMBL" id="MEB3032542.1"/>
    </source>
</evidence>
<evidence type="ECO:0000313" key="5">
    <source>
        <dbReference type="Proteomes" id="UP001298593"/>
    </source>
</evidence>
<protein>
    <recommendedName>
        <fullName evidence="3">DUF7159 domain-containing protein</fullName>
    </recommendedName>
</protein>
<evidence type="ECO:0000259" key="3">
    <source>
        <dbReference type="Pfam" id="PF23717"/>
    </source>
</evidence>
<sequence>MGAVLGVSLSATRAGVVVLEGVGADARTVIRDAVAVSAAGLDVVVAAVEQAARTAASRGYSVQAVGLTSTADAEQYALDLASLLADSDIAGTEMVEPTDAAAALAEVIASSRRSQRATVSLITEEQTIAVLADDRDGVQHSAVSLHHDDDAALVSLDKLVADWQPGAVFVMVANDLVVDGFAERLERAIAPRVVALIDAELGLARGAALAAGNAALGDDIVVDVPSVPVRQRLHRADALLMAAVAVTLLVAAITIALARGALFGGDSPAQTNIGVGAAGNGAPHSGQTTPSPSSDVAPVSVAERASAVAPPVSAPAPAEPQLGAAGEAQLRKMTEPIAESAPVPVAPPVGALPPPAPVEEQAPSPVQDAIAFVEQALGIDIDNDGLIGGRAVNPEPASEHAP</sequence>
<dbReference type="Proteomes" id="UP001298593">
    <property type="component" value="Unassembled WGS sequence"/>
</dbReference>
<keyword evidence="2" id="KW-0812">Transmembrane</keyword>
<name>A0ABU5XXM9_9MYCO</name>
<dbReference type="RefSeq" id="WP_224975163.1">
    <property type="nucleotide sequence ID" value="NZ_JAYJJU010000011.1"/>
</dbReference>
<comment type="caution">
    <text evidence="4">The sequence shown here is derived from an EMBL/GenBank/DDBJ whole genome shotgun (WGS) entry which is preliminary data.</text>
</comment>
<evidence type="ECO:0000256" key="1">
    <source>
        <dbReference type="SAM" id="MobiDB-lite"/>
    </source>
</evidence>
<keyword evidence="2" id="KW-0472">Membrane</keyword>
<dbReference type="Pfam" id="PF23717">
    <property type="entry name" value="DUF7159"/>
    <property type="match status" value="1"/>
</dbReference>